<dbReference type="OrthoDB" id="3784at2759"/>
<sequence>CSENPGLSGRYHAGLWSGKRWSCCRLSTRSAEGCDTCSSWSSKPLNATNSSSTSTSSFTSAAGSTVATTAAITDRPQTTNSEANNNPIVHSQARSTIDNWVAAKAEGTEKFKGQAVYVLLTSYSSVPRLPTSAFQRETLISDVFGSLMFLLKFPKIWMRNKFYKIIIVSNHLQ</sequence>
<dbReference type="Pfam" id="PF00779">
    <property type="entry name" value="BTK"/>
    <property type="match status" value="1"/>
</dbReference>
<dbReference type="Gene3D" id="4.10.1130.10">
    <property type="entry name" value="btk motif of tyrosine-protein kinase itk"/>
    <property type="match status" value="1"/>
</dbReference>
<dbReference type="EMBL" id="CAJDYZ010007166">
    <property type="protein sequence ID" value="CAD1474098.1"/>
    <property type="molecule type" value="Genomic_DNA"/>
</dbReference>
<evidence type="ECO:0000256" key="2">
    <source>
        <dbReference type="SAM" id="MobiDB-lite"/>
    </source>
</evidence>
<comment type="caution">
    <text evidence="3">The sequence shown here is derived from an EMBL/GenBank/DDBJ whole genome shotgun (WGS) entry which is preliminary data.</text>
</comment>
<dbReference type="AlphaFoldDB" id="A0A6V7H4Y0"/>
<protein>
    <submittedName>
        <fullName evidence="3">Uncharacterized protein</fullName>
    </submittedName>
</protein>
<evidence type="ECO:0000313" key="4">
    <source>
        <dbReference type="Proteomes" id="UP000752696"/>
    </source>
</evidence>
<dbReference type="GO" id="GO:0035556">
    <property type="term" value="P:intracellular signal transduction"/>
    <property type="evidence" value="ECO:0007669"/>
    <property type="project" value="InterPro"/>
</dbReference>
<reference evidence="3" key="1">
    <citation type="submission" date="2020-07" db="EMBL/GenBank/DDBJ databases">
        <authorList>
            <person name="Nazaruddin N."/>
        </authorList>
    </citation>
    <scope>NUCLEOTIDE SEQUENCE</scope>
</reference>
<feature type="compositionally biased region" description="Low complexity" evidence="2">
    <location>
        <begin position="47"/>
        <end position="59"/>
    </location>
</feature>
<dbReference type="Proteomes" id="UP000752696">
    <property type="component" value="Unassembled WGS sequence"/>
</dbReference>
<organism evidence="3 4">
    <name type="scientific">Heterotrigona itama</name>
    <dbReference type="NCBI Taxonomy" id="395501"/>
    <lineage>
        <taxon>Eukaryota</taxon>
        <taxon>Metazoa</taxon>
        <taxon>Ecdysozoa</taxon>
        <taxon>Arthropoda</taxon>
        <taxon>Hexapoda</taxon>
        <taxon>Insecta</taxon>
        <taxon>Pterygota</taxon>
        <taxon>Neoptera</taxon>
        <taxon>Endopterygota</taxon>
        <taxon>Hymenoptera</taxon>
        <taxon>Apocrita</taxon>
        <taxon>Aculeata</taxon>
        <taxon>Apoidea</taxon>
        <taxon>Anthophila</taxon>
        <taxon>Apidae</taxon>
        <taxon>Heterotrigona</taxon>
    </lineage>
</organism>
<feature type="non-terminal residue" evidence="3">
    <location>
        <position position="173"/>
    </location>
</feature>
<dbReference type="GO" id="GO:0008270">
    <property type="term" value="F:zinc ion binding"/>
    <property type="evidence" value="ECO:0007669"/>
    <property type="project" value="UniProtKB-KW"/>
</dbReference>
<accession>A0A6V7H4Y0</accession>
<evidence type="ECO:0000256" key="1">
    <source>
        <dbReference type="PROSITE-ProRule" id="PRU00432"/>
    </source>
</evidence>
<keyword evidence="1" id="KW-0479">Metal-binding</keyword>
<keyword evidence="4" id="KW-1185">Reference proteome</keyword>
<feature type="non-terminal residue" evidence="3">
    <location>
        <position position="1"/>
    </location>
</feature>
<evidence type="ECO:0000313" key="3">
    <source>
        <dbReference type="EMBL" id="CAD1474098.1"/>
    </source>
</evidence>
<dbReference type="PROSITE" id="PS51113">
    <property type="entry name" value="ZF_BTK"/>
    <property type="match status" value="1"/>
</dbReference>
<keyword evidence="1" id="KW-0863">Zinc-finger</keyword>
<keyword evidence="1" id="KW-0862">Zinc</keyword>
<gene>
    <name evidence="3" type="ORF">MHI_LOCUS428807</name>
</gene>
<name>A0A6V7H4Y0_9HYME</name>
<feature type="compositionally biased region" description="Polar residues" evidence="2">
    <location>
        <begin position="35"/>
        <end position="46"/>
    </location>
</feature>
<proteinExistence type="predicted"/>
<feature type="region of interest" description="Disordered" evidence="2">
    <location>
        <begin position="35"/>
        <end position="59"/>
    </location>
</feature>
<dbReference type="InterPro" id="IPR001562">
    <property type="entry name" value="Znf_Btk_motif"/>
</dbReference>